<dbReference type="EMBL" id="CP019717">
    <property type="protein sequence ID" value="QHZ52930.1"/>
    <property type="molecule type" value="Genomic_DNA"/>
</dbReference>
<evidence type="ECO:0000256" key="7">
    <source>
        <dbReference type="HAMAP-Rule" id="MF_02207"/>
    </source>
</evidence>
<dbReference type="STRING" id="147375.BXP28_09910"/>
<dbReference type="SUPFAM" id="SSF53067">
    <property type="entry name" value="Actin-like ATPase domain"/>
    <property type="match status" value="2"/>
</dbReference>
<dbReference type="PRINTS" id="PR01652">
    <property type="entry name" value="SHAPEPROTEIN"/>
</dbReference>
<evidence type="ECO:0000256" key="6">
    <source>
        <dbReference type="ARBA" id="ARBA00067319"/>
    </source>
</evidence>
<dbReference type="NCBIfam" id="TIGR00904">
    <property type="entry name" value="mreB"/>
    <property type="match status" value="1"/>
</dbReference>
<feature type="binding site" evidence="7">
    <location>
        <begin position="25"/>
        <end position="27"/>
    </location>
    <ligand>
        <name>ATP</name>
        <dbReference type="ChEBI" id="CHEBI:30616"/>
    </ligand>
</feature>
<proteinExistence type="inferred from homology"/>
<dbReference type="PANTHER" id="PTHR42749">
    <property type="entry name" value="CELL SHAPE-DETERMINING PROTEIN MREB"/>
    <property type="match status" value="1"/>
</dbReference>
<accession>A0A6C0QWF4</accession>
<evidence type="ECO:0000256" key="5">
    <source>
        <dbReference type="ARBA" id="ARBA00023458"/>
    </source>
</evidence>
<keyword evidence="4 7" id="KW-0133">Cell shape</keyword>
<dbReference type="NCBIfam" id="NF010539">
    <property type="entry name" value="PRK13927.1"/>
    <property type="match status" value="1"/>
</dbReference>
<evidence type="ECO:0000256" key="4">
    <source>
        <dbReference type="ARBA" id="ARBA00022960"/>
    </source>
</evidence>
<dbReference type="Proteomes" id="UP000464330">
    <property type="component" value="Chromosome"/>
</dbReference>
<dbReference type="CDD" id="cd10225">
    <property type="entry name" value="ASKHA_NBD_MreB-like"/>
    <property type="match status" value="1"/>
</dbReference>
<dbReference type="InterPro" id="IPR043129">
    <property type="entry name" value="ATPase_NBD"/>
</dbReference>
<dbReference type="InterPro" id="IPR056546">
    <property type="entry name" value="MreB_MamK-like"/>
</dbReference>
<name>A0A2L1TKY3_9BACL</name>
<dbReference type="GO" id="GO:0005737">
    <property type="term" value="C:cytoplasm"/>
    <property type="evidence" value="ECO:0007669"/>
    <property type="project" value="UniProtKB-SubCell"/>
</dbReference>
<organism evidence="8 10">
    <name type="scientific">Paenibacillus larvae subsp. larvae</name>
    <dbReference type="NCBI Taxonomy" id="147375"/>
    <lineage>
        <taxon>Bacteria</taxon>
        <taxon>Bacillati</taxon>
        <taxon>Bacillota</taxon>
        <taxon>Bacilli</taxon>
        <taxon>Bacillales</taxon>
        <taxon>Paenibacillaceae</taxon>
        <taxon>Paenibacillus</taxon>
    </lineage>
</organism>
<dbReference type="InterPro" id="IPR004753">
    <property type="entry name" value="MreB"/>
</dbReference>
<evidence type="ECO:0000313" key="10">
    <source>
        <dbReference type="Proteomes" id="UP000239833"/>
    </source>
</evidence>
<keyword evidence="2 7" id="KW-0547">Nucleotide-binding</keyword>
<dbReference type="AlphaFoldDB" id="A0A2L1TKY3"/>
<comment type="function">
    <text evidence="7">Forms membrane-associated dynamic filaments that are essential for cell shape determination. Acts by regulating cell wall synthesis and cell elongation, and thus cell shape. A feedback loop between cell geometry and MreB localization may maintain elongated cell shape by targeting cell wall growth to regions of negative cell wall curvature.</text>
</comment>
<comment type="subunit">
    <text evidence="7">Forms polymers.</text>
</comment>
<evidence type="ECO:0000256" key="1">
    <source>
        <dbReference type="ARBA" id="ARBA00022490"/>
    </source>
</evidence>
<protein>
    <recommendedName>
        <fullName evidence="6 7">Cell shape-determining protein MreB</fullName>
    </recommendedName>
</protein>
<keyword evidence="1 7" id="KW-0963">Cytoplasm</keyword>
<accession>A0A8B6WV75</accession>
<dbReference type="Pfam" id="PF06723">
    <property type="entry name" value="MreB_Mbl"/>
    <property type="match status" value="1"/>
</dbReference>
<comment type="subcellular location">
    <subcellularLocation>
        <location evidence="7">Cytoplasm</location>
    </subcellularLocation>
    <text evidence="7">Membrane-associated.</text>
</comment>
<keyword evidence="3 7" id="KW-0067">ATP-binding</keyword>
<feature type="binding site" evidence="7">
    <location>
        <begin position="171"/>
        <end position="173"/>
    </location>
    <ligand>
        <name>ATP</name>
        <dbReference type="ChEBI" id="CHEBI:30616"/>
    </ligand>
</feature>
<accession>A0A2L1TKY3</accession>
<reference evidence="8 11" key="2">
    <citation type="journal article" date="2020" name="Int. J. Med. Microbiol.">
        <title>Discovery of Paenibacillus larvae ERIC V: Phenotypic and genomic comparison to genotypes ERIC I-IV reveal different inventories of virulence factors which correlate with epidemiological prevalences of American Foulbrood.</title>
        <authorList>
            <person name="Beims H."/>
            <person name="Bunk B."/>
            <person name="Erler S."/>
            <person name="Mohr K.I."/>
            <person name="Sproer C."/>
            <person name="Pradella S."/>
            <person name="Gunther G."/>
            <person name="Rohde M."/>
            <person name="von der Ohe W."/>
            <person name="Steinert M."/>
        </authorList>
    </citation>
    <scope>NUCLEOTIDE SEQUENCE</scope>
    <source>
        <strain evidence="8">Eric_III</strain>
        <strain evidence="9">Eric_V</strain>
    </source>
</reference>
<dbReference type="GO" id="GO:0000902">
    <property type="term" value="P:cell morphogenesis"/>
    <property type="evidence" value="ECO:0007669"/>
    <property type="project" value="InterPro"/>
</dbReference>
<reference evidence="10" key="1">
    <citation type="submission" date="2017-02" db="EMBL/GenBank/DDBJ databases">
        <title>Delineation of Paenibacillus larvae strains originating from foulbrood outbreaks.</title>
        <authorList>
            <person name="Beims H."/>
            <person name="Bunk B."/>
            <person name="Sproeer C."/>
            <person name="Mohr K.I."/>
            <person name="Pradella S."/>
            <person name="Guenther G."/>
            <person name="Rohde M."/>
            <person name="von der Ohe W."/>
            <person name="Steinert M."/>
        </authorList>
    </citation>
    <scope>NUCLEOTIDE SEQUENCE [LARGE SCALE GENOMIC DNA]</scope>
    <source>
        <strain evidence="10">Eric_III</strain>
    </source>
</reference>
<evidence type="ECO:0000256" key="3">
    <source>
        <dbReference type="ARBA" id="ARBA00022840"/>
    </source>
</evidence>
<dbReference type="PANTHER" id="PTHR42749:SF1">
    <property type="entry name" value="CELL SHAPE-DETERMINING PROTEIN MREB"/>
    <property type="match status" value="1"/>
</dbReference>
<dbReference type="EMBL" id="CP019655">
    <property type="protein sequence ID" value="AVF27512.1"/>
    <property type="molecule type" value="Genomic_DNA"/>
</dbReference>
<feature type="binding site" evidence="7">
    <location>
        <begin position="299"/>
        <end position="302"/>
    </location>
    <ligand>
        <name>ATP</name>
        <dbReference type="ChEBI" id="CHEBI:30616"/>
    </ligand>
</feature>
<dbReference type="Proteomes" id="UP000239833">
    <property type="component" value="Chromosome"/>
</dbReference>
<comment type="similarity">
    <text evidence="5 7">Belongs to the FtsA/MreB family.</text>
</comment>
<evidence type="ECO:0000313" key="11">
    <source>
        <dbReference type="Proteomes" id="UP000464330"/>
    </source>
</evidence>
<feature type="binding site" evidence="7">
    <location>
        <begin position="219"/>
        <end position="222"/>
    </location>
    <ligand>
        <name>ATP</name>
        <dbReference type="ChEBI" id="CHEBI:30616"/>
    </ligand>
</feature>
<evidence type="ECO:0000256" key="2">
    <source>
        <dbReference type="ARBA" id="ARBA00022741"/>
    </source>
</evidence>
<dbReference type="GO" id="GO:0008360">
    <property type="term" value="P:regulation of cell shape"/>
    <property type="evidence" value="ECO:0007669"/>
    <property type="project" value="UniProtKB-UniRule"/>
</dbReference>
<dbReference type="HAMAP" id="MF_02207">
    <property type="entry name" value="MreB"/>
    <property type="match status" value="1"/>
</dbReference>
<dbReference type="Gene3D" id="3.30.420.40">
    <property type="match status" value="3"/>
</dbReference>
<sequence length="353" mass="38009">MEIGKGETGHMFGGLTKDLGIDLGTANTLVYLKGKGIIVREPSVVALRTDTKSIEAVGDAAKKMIGRTPGNIRAIRPMKDGVIADFDTTATMIRYFLRQAQKDRFMFQRHPNVMVCVPSGITAVEQRAVEDATKQAGARDAFTIEEPFAAAIGADLPVWEPTGSMVVDIGGGTTEVAVISLGGIVTSRSIRVAGDEMDDAITHYIKRTYNLMIGERTAELLKMEIASALPMEQPQQMEIRGRDLVTGLPKTLAVTSDEITEALGDTINSIVEAVKVTLEKCPPELAADIMDRGIVLTGGGGLLRNLDKLLARETGMPVMVADNPLDCVAIGTGRALENIHLFKQKPSSTKYRK</sequence>
<dbReference type="GO" id="GO:0005524">
    <property type="term" value="F:ATP binding"/>
    <property type="evidence" value="ECO:0007669"/>
    <property type="project" value="UniProtKB-KW"/>
</dbReference>
<gene>
    <name evidence="7 8" type="primary">mreB</name>
    <name evidence="8" type="ORF">ERICIII_03401</name>
    <name evidence="9" type="ORF">ERICV_03835</name>
</gene>
<dbReference type="FunFam" id="3.30.420.40:FF:000016">
    <property type="entry name" value="Rod shape-determining protein mreB"/>
    <property type="match status" value="1"/>
</dbReference>
<evidence type="ECO:0000313" key="9">
    <source>
        <dbReference type="EMBL" id="QHZ52930.1"/>
    </source>
</evidence>
<evidence type="ECO:0000313" key="8">
    <source>
        <dbReference type="EMBL" id="AVF27512.1"/>
    </source>
</evidence>